<gene>
    <name evidence="1" type="ORF">SAMN04488047_13910</name>
</gene>
<protein>
    <submittedName>
        <fullName evidence="1">Uncharacterized protein</fullName>
    </submittedName>
</protein>
<organism evidence="1 2">
    <name type="scientific">Tranquillimonas alkanivorans</name>
    <dbReference type="NCBI Taxonomy" id="441119"/>
    <lineage>
        <taxon>Bacteria</taxon>
        <taxon>Pseudomonadati</taxon>
        <taxon>Pseudomonadota</taxon>
        <taxon>Alphaproteobacteria</taxon>
        <taxon>Rhodobacterales</taxon>
        <taxon>Roseobacteraceae</taxon>
        <taxon>Tranquillimonas</taxon>
    </lineage>
</organism>
<evidence type="ECO:0000313" key="1">
    <source>
        <dbReference type="EMBL" id="SFQ13879.1"/>
    </source>
</evidence>
<dbReference type="AlphaFoldDB" id="A0A1I5W2C4"/>
<dbReference type="EMBL" id="FOXA01000039">
    <property type="protein sequence ID" value="SFQ13879.1"/>
    <property type="molecule type" value="Genomic_DNA"/>
</dbReference>
<name>A0A1I5W2C4_9RHOB</name>
<accession>A0A1I5W2C4</accession>
<dbReference type="Proteomes" id="UP000199356">
    <property type="component" value="Unassembled WGS sequence"/>
</dbReference>
<dbReference type="RefSeq" id="WP_093425527.1">
    <property type="nucleotide sequence ID" value="NZ_FOXA01000039.1"/>
</dbReference>
<dbReference type="OrthoDB" id="9988085at2"/>
<proteinExistence type="predicted"/>
<keyword evidence="2" id="KW-1185">Reference proteome</keyword>
<evidence type="ECO:0000313" key="2">
    <source>
        <dbReference type="Proteomes" id="UP000199356"/>
    </source>
</evidence>
<reference evidence="1 2" key="1">
    <citation type="submission" date="2016-10" db="EMBL/GenBank/DDBJ databases">
        <authorList>
            <person name="de Groot N.N."/>
        </authorList>
    </citation>
    <scope>NUCLEOTIDE SEQUENCE [LARGE SCALE GENOMIC DNA]</scope>
    <source>
        <strain evidence="1 2">DSM 19547</strain>
    </source>
</reference>
<sequence length="173" mass="18609">MVISAVNDDFMGHAAVKSVRPIGAEPGSERRSCRWMTMVPLRASSVRSKRAYDGDVEQSPAPKANRNVGALFKLVLQGTGGEGITDDIRMDAMKVLTKLPDGVPMPAVALGEEEITFQWKQGDLAAAASVDGDGLLGYALKHAGRFVPGEGPEELNNPDLPTDLIEYLRRFDG</sequence>
<dbReference type="STRING" id="441119.SAMN04488047_13910"/>